<dbReference type="EMBL" id="JAGMUV010000018">
    <property type="protein sequence ID" value="KAH7129265.1"/>
    <property type="molecule type" value="Genomic_DNA"/>
</dbReference>
<comment type="similarity">
    <text evidence="5">Belongs to the SAT4 family.</text>
</comment>
<dbReference type="Pfam" id="PF20684">
    <property type="entry name" value="Fung_rhodopsin"/>
    <property type="match status" value="1"/>
</dbReference>
<dbReference type="AlphaFoldDB" id="A0A9P9E0Q3"/>
<dbReference type="GO" id="GO:0016020">
    <property type="term" value="C:membrane"/>
    <property type="evidence" value="ECO:0007669"/>
    <property type="project" value="UniProtKB-SubCell"/>
</dbReference>
<comment type="subcellular location">
    <subcellularLocation>
        <location evidence="1">Membrane</location>
        <topology evidence="1">Multi-pass membrane protein</topology>
    </subcellularLocation>
</comment>
<evidence type="ECO:0000256" key="1">
    <source>
        <dbReference type="ARBA" id="ARBA00004141"/>
    </source>
</evidence>
<feature type="region of interest" description="Disordered" evidence="6">
    <location>
        <begin position="340"/>
        <end position="382"/>
    </location>
</feature>
<keyword evidence="4 7" id="KW-0472">Membrane</keyword>
<feature type="transmembrane region" description="Helical" evidence="7">
    <location>
        <begin position="200"/>
        <end position="224"/>
    </location>
</feature>
<dbReference type="Proteomes" id="UP000738349">
    <property type="component" value="Unassembled WGS sequence"/>
</dbReference>
<feature type="compositionally biased region" description="Basic and acidic residues" evidence="6">
    <location>
        <begin position="373"/>
        <end position="382"/>
    </location>
</feature>
<dbReference type="PANTHER" id="PTHR33048">
    <property type="entry name" value="PTH11-LIKE INTEGRAL MEMBRANE PROTEIN (AFU_ORTHOLOGUE AFUA_5G11245)"/>
    <property type="match status" value="1"/>
</dbReference>
<dbReference type="PANTHER" id="PTHR33048:SF124">
    <property type="entry name" value="INTEGRAL MEMBRANE PROTEIN"/>
    <property type="match status" value="1"/>
</dbReference>
<evidence type="ECO:0000313" key="9">
    <source>
        <dbReference type="EMBL" id="KAH7129265.1"/>
    </source>
</evidence>
<feature type="domain" description="Rhodopsin" evidence="8">
    <location>
        <begin position="53"/>
        <end position="300"/>
    </location>
</feature>
<accession>A0A9P9E0Q3</accession>
<evidence type="ECO:0000313" key="10">
    <source>
        <dbReference type="Proteomes" id="UP000738349"/>
    </source>
</evidence>
<evidence type="ECO:0000256" key="4">
    <source>
        <dbReference type="ARBA" id="ARBA00023136"/>
    </source>
</evidence>
<reference evidence="9" key="1">
    <citation type="journal article" date="2021" name="Nat. Commun.">
        <title>Genetic determinants of endophytism in the Arabidopsis root mycobiome.</title>
        <authorList>
            <person name="Mesny F."/>
            <person name="Miyauchi S."/>
            <person name="Thiergart T."/>
            <person name="Pickel B."/>
            <person name="Atanasova L."/>
            <person name="Karlsson M."/>
            <person name="Huettel B."/>
            <person name="Barry K.W."/>
            <person name="Haridas S."/>
            <person name="Chen C."/>
            <person name="Bauer D."/>
            <person name="Andreopoulos W."/>
            <person name="Pangilinan J."/>
            <person name="LaButti K."/>
            <person name="Riley R."/>
            <person name="Lipzen A."/>
            <person name="Clum A."/>
            <person name="Drula E."/>
            <person name="Henrissat B."/>
            <person name="Kohler A."/>
            <person name="Grigoriev I.V."/>
            <person name="Martin F.M."/>
            <person name="Hacquard S."/>
        </authorList>
    </citation>
    <scope>NUCLEOTIDE SEQUENCE</scope>
    <source>
        <strain evidence="9">MPI-CAGE-AT-0147</strain>
    </source>
</reference>
<feature type="transmembrane region" description="Helical" evidence="7">
    <location>
        <begin position="277"/>
        <end position="295"/>
    </location>
</feature>
<keyword evidence="10" id="KW-1185">Reference proteome</keyword>
<gene>
    <name evidence="9" type="ORF">EDB81DRAFT_907337</name>
</gene>
<organism evidence="9 10">
    <name type="scientific">Dactylonectria macrodidyma</name>
    <dbReference type="NCBI Taxonomy" id="307937"/>
    <lineage>
        <taxon>Eukaryota</taxon>
        <taxon>Fungi</taxon>
        <taxon>Dikarya</taxon>
        <taxon>Ascomycota</taxon>
        <taxon>Pezizomycotina</taxon>
        <taxon>Sordariomycetes</taxon>
        <taxon>Hypocreomycetidae</taxon>
        <taxon>Hypocreales</taxon>
        <taxon>Nectriaceae</taxon>
        <taxon>Dactylonectria</taxon>
    </lineage>
</organism>
<evidence type="ECO:0000259" key="8">
    <source>
        <dbReference type="Pfam" id="PF20684"/>
    </source>
</evidence>
<feature type="non-terminal residue" evidence="9">
    <location>
        <position position="395"/>
    </location>
</feature>
<feature type="transmembrane region" description="Helical" evidence="7">
    <location>
        <begin position="236"/>
        <end position="257"/>
    </location>
</feature>
<evidence type="ECO:0000256" key="2">
    <source>
        <dbReference type="ARBA" id="ARBA00022692"/>
    </source>
</evidence>
<proteinExistence type="inferred from homology"/>
<feature type="compositionally biased region" description="Basic and acidic residues" evidence="6">
    <location>
        <begin position="351"/>
        <end position="362"/>
    </location>
</feature>
<dbReference type="OrthoDB" id="5342292at2759"/>
<dbReference type="InterPro" id="IPR049326">
    <property type="entry name" value="Rhodopsin_dom_fungi"/>
</dbReference>
<evidence type="ECO:0000256" key="6">
    <source>
        <dbReference type="SAM" id="MobiDB-lite"/>
    </source>
</evidence>
<feature type="transmembrane region" description="Helical" evidence="7">
    <location>
        <begin position="159"/>
        <end position="180"/>
    </location>
</feature>
<dbReference type="InterPro" id="IPR052337">
    <property type="entry name" value="SAT4-like"/>
</dbReference>
<evidence type="ECO:0000256" key="7">
    <source>
        <dbReference type="SAM" id="Phobius"/>
    </source>
</evidence>
<evidence type="ECO:0000256" key="5">
    <source>
        <dbReference type="ARBA" id="ARBA00038359"/>
    </source>
</evidence>
<evidence type="ECO:0000256" key="3">
    <source>
        <dbReference type="ARBA" id="ARBA00022989"/>
    </source>
</evidence>
<protein>
    <recommendedName>
        <fullName evidence="8">Rhodopsin domain-containing protein</fullName>
    </recommendedName>
</protein>
<feature type="transmembrane region" description="Helical" evidence="7">
    <location>
        <begin position="36"/>
        <end position="55"/>
    </location>
</feature>
<keyword evidence="2 7" id="KW-0812">Transmembrane</keyword>
<sequence length="395" mass="44745">MATFPVLDGVEVFRLPPEGYVVDFAHPKQQKVLDHYLIFGIGGPLAFIALLQRYYTKIFLSKGLQVDDGMQHLQSSNGRRDREKRWLTYIRIHISRIASIAQGGMCAHSWEMSLVHYQRYALISYIAAPVYMLCNGFTKLSLLTFYLHLSPQKWFRVSVWISIVIVAIYTIVITFMMLFVCNPPRKAFDFKVEGTCTDAAILYMATAVSNIVTDVMLFLLPIRMIYMLHMPKVQKFGAIVVFGIGSMTIATSVIRLVKLPVVLASTDPSWDAAPANIWTFIEANLFVICGSMPTLRKFFKHLMPRIMGSSGASKYSESYGAKQHSNTLSRVRKQRSAYAQFPEDDGTEMQRFSDDENKEPARTVHVSGSGDGDVQRDDHSDRAILRTQSFTVQYT</sequence>
<keyword evidence="3 7" id="KW-1133">Transmembrane helix</keyword>
<comment type="caution">
    <text evidence="9">The sequence shown here is derived from an EMBL/GenBank/DDBJ whole genome shotgun (WGS) entry which is preliminary data.</text>
</comment>
<name>A0A9P9E0Q3_9HYPO</name>